<keyword evidence="7" id="KW-1185">Reference proteome</keyword>
<feature type="active site" evidence="5">
    <location>
        <position position="364"/>
    </location>
</feature>
<evidence type="ECO:0000313" key="6">
    <source>
        <dbReference type="EMBL" id="AMB94093.1"/>
    </source>
</evidence>
<dbReference type="KEGG" id="asan:AWM72_04640"/>
<dbReference type="GeneID" id="92903357"/>
<dbReference type="InterPro" id="IPR004134">
    <property type="entry name" value="Peptidase_C1B"/>
</dbReference>
<feature type="active site" evidence="5">
    <location>
        <position position="386"/>
    </location>
</feature>
<dbReference type="PROSITE" id="PS00639">
    <property type="entry name" value="THIOL_PROTEASE_HIS"/>
    <property type="match status" value="1"/>
</dbReference>
<evidence type="ECO:0000256" key="1">
    <source>
        <dbReference type="ARBA" id="ARBA00022670"/>
    </source>
</evidence>
<dbReference type="GO" id="GO:0006508">
    <property type="term" value="P:proteolysis"/>
    <property type="evidence" value="ECO:0007669"/>
    <property type="project" value="UniProtKB-KW"/>
</dbReference>
<feature type="active site" evidence="5">
    <location>
        <position position="67"/>
    </location>
</feature>
<dbReference type="InterPro" id="IPR038765">
    <property type="entry name" value="Papain-like_cys_pep_sf"/>
</dbReference>
<dbReference type="PANTHER" id="PTHR10363">
    <property type="entry name" value="BLEOMYCIN HYDROLASE"/>
    <property type="match status" value="1"/>
</dbReference>
<evidence type="ECO:0000256" key="2">
    <source>
        <dbReference type="ARBA" id="ARBA00022801"/>
    </source>
</evidence>
<dbReference type="RefSeq" id="WP_067973955.1">
    <property type="nucleotide sequence ID" value="NZ_CP014160.1"/>
</dbReference>
<evidence type="ECO:0000256" key="4">
    <source>
        <dbReference type="PIRNR" id="PIRNR005700"/>
    </source>
</evidence>
<keyword evidence="3 4" id="KW-0788">Thiol protease</keyword>
<dbReference type="InterPro" id="IPR000169">
    <property type="entry name" value="Pept_cys_AS"/>
</dbReference>
<dbReference type="GO" id="GO:0043418">
    <property type="term" value="P:homocysteine catabolic process"/>
    <property type="evidence" value="ECO:0007669"/>
    <property type="project" value="TreeGrafter"/>
</dbReference>
<protein>
    <recommendedName>
        <fullName evidence="4">Aminopeptidase</fullName>
    </recommendedName>
</protein>
<name>A0A0X8FBB4_9LACT</name>
<evidence type="ECO:0000256" key="5">
    <source>
        <dbReference type="PIRSR" id="PIRSR005700-1"/>
    </source>
</evidence>
<keyword evidence="1 4" id="KW-0645">Protease</keyword>
<dbReference type="GO" id="GO:0009636">
    <property type="term" value="P:response to toxic substance"/>
    <property type="evidence" value="ECO:0007669"/>
    <property type="project" value="TreeGrafter"/>
</dbReference>
<dbReference type="Pfam" id="PF03051">
    <property type="entry name" value="Peptidase_C1_2"/>
    <property type="match status" value="1"/>
</dbReference>
<gene>
    <name evidence="6" type="ORF">AWM72_04640</name>
</gene>
<dbReference type="Proteomes" id="UP000069912">
    <property type="component" value="Chromosome"/>
</dbReference>
<proteinExistence type="inferred from homology"/>
<keyword evidence="4 6" id="KW-0031">Aminopeptidase</keyword>
<dbReference type="GO" id="GO:0070005">
    <property type="term" value="F:cysteine-type aminopeptidase activity"/>
    <property type="evidence" value="ECO:0007669"/>
    <property type="project" value="InterPro"/>
</dbReference>
<evidence type="ECO:0000313" key="7">
    <source>
        <dbReference type="Proteomes" id="UP000069912"/>
    </source>
</evidence>
<dbReference type="Gene3D" id="3.90.70.10">
    <property type="entry name" value="Cysteine proteinases"/>
    <property type="match status" value="1"/>
</dbReference>
<evidence type="ECO:0000256" key="3">
    <source>
        <dbReference type="ARBA" id="ARBA00022807"/>
    </source>
</evidence>
<organism evidence="6 7">
    <name type="scientific">Aerococcus sanguinicola</name>
    <dbReference type="NCBI Taxonomy" id="119206"/>
    <lineage>
        <taxon>Bacteria</taxon>
        <taxon>Bacillati</taxon>
        <taxon>Bacillota</taxon>
        <taxon>Bacilli</taxon>
        <taxon>Lactobacillales</taxon>
        <taxon>Aerococcaceae</taxon>
        <taxon>Aerococcus</taxon>
    </lineage>
</organism>
<reference evidence="6 7" key="1">
    <citation type="journal article" date="2016" name="Genome Announc.">
        <title>Complete Genome Sequences of Aerococcus christensenii CCUG 28831T, Aerococcus sanguinicola CCUG 43001T, Aerococcus urinae CCUG 36881T, Aerococcus urinaeequi CCUG 28094T, Aerococcus urinaehominis CCUG 42038 BT, and Aerococcus viridans CCUG 4311T.</title>
        <authorList>
            <person name="Carkaci D."/>
            <person name="Dargis R."/>
            <person name="Nielsen X.C."/>
            <person name="Skovgaard O."/>
            <person name="Fuursted K."/>
            <person name="Christensen J.J."/>
        </authorList>
    </citation>
    <scope>NUCLEOTIDE SEQUENCE [LARGE SCALE GENOMIC DNA]</scope>
    <source>
        <strain evidence="6 7">CCUG43001</strain>
    </source>
</reference>
<dbReference type="CDD" id="cd00585">
    <property type="entry name" value="Peptidase_C1B"/>
    <property type="match status" value="1"/>
</dbReference>
<comment type="similarity">
    <text evidence="4">Belongs to the peptidase C1 family.</text>
</comment>
<accession>A0A0X8FBB4</accession>
<dbReference type="AlphaFoldDB" id="A0A0X8FBB4"/>
<dbReference type="SUPFAM" id="SSF54001">
    <property type="entry name" value="Cysteine proteinases"/>
    <property type="match status" value="1"/>
</dbReference>
<sequence>MINQELRQAFKEKYEKDPTNRASQHAIHQVGIQEASLNADVRRQHPFAFSEETKRGKITDQKSSGRCWMFSALNTARVHVMEKLNLESFEFSQNYTLFWDKLEKANYFLNSIIETADRDLNDRLIWHLLQAPQEDGGQWEMFAGILNKYGSVPKEVMPESFHSSNTRLLNETLNNKLREFAYELRQAAQAGQAGQSQDDLAKKRDQQLYFVYQLLVKALGPVPEVFDYSYRDKDGNYHKLQDLTPQSFFQDYGGIETEDMVSLINAPTQDKPYGKTFTVDYLGTIAEEKPIKYLNAPIDVLKEAAIAAIKDGVPVWFGCDVGKSSYNKWGIMDTDLFDYEATLGDSLNLSKEARLDYGVSVLTHAMVLVGVDLDADGQAINWKVENSWGKKVGDDGIFSMSDKWFDEYNYQITLPSRYLPSDWQGKYDQEPIHLAPWDPMGSLAKHQ</sequence>
<keyword evidence="2 4" id="KW-0378">Hydrolase</keyword>
<dbReference type="PIRSF" id="PIRSF005700">
    <property type="entry name" value="PepC"/>
    <property type="match status" value="1"/>
</dbReference>
<dbReference type="PANTHER" id="PTHR10363:SF2">
    <property type="entry name" value="BLEOMYCIN HYDROLASE"/>
    <property type="match status" value="1"/>
</dbReference>
<dbReference type="InterPro" id="IPR025660">
    <property type="entry name" value="Pept_his_AS"/>
</dbReference>
<reference evidence="7" key="2">
    <citation type="submission" date="2016-01" db="EMBL/GenBank/DDBJ databases">
        <title>Six Aerococcus type strain genome sequencing and assembly using PacBio and Illumina Hiseq.</title>
        <authorList>
            <person name="Carkaci D."/>
            <person name="Dargis R."/>
            <person name="Nielsen X.C."/>
            <person name="Skovgaard O."/>
            <person name="Fuursted K."/>
            <person name="Christensen J.J."/>
        </authorList>
    </citation>
    <scope>NUCLEOTIDE SEQUENCE [LARGE SCALE GENOMIC DNA]</scope>
    <source>
        <strain evidence="7">CCUG43001</strain>
    </source>
</reference>
<dbReference type="GO" id="GO:0005737">
    <property type="term" value="C:cytoplasm"/>
    <property type="evidence" value="ECO:0007669"/>
    <property type="project" value="TreeGrafter"/>
</dbReference>
<dbReference type="EMBL" id="CP014160">
    <property type="protein sequence ID" value="AMB94093.1"/>
    <property type="molecule type" value="Genomic_DNA"/>
</dbReference>
<dbReference type="PROSITE" id="PS00139">
    <property type="entry name" value="THIOL_PROTEASE_CYS"/>
    <property type="match status" value="1"/>
</dbReference>